<gene>
    <name evidence="4" type="ORF">AB6A40_009761</name>
</gene>
<evidence type="ECO:0000256" key="1">
    <source>
        <dbReference type="SAM" id="MobiDB-lite"/>
    </source>
</evidence>
<dbReference type="AlphaFoldDB" id="A0ABD6EVC2"/>
<dbReference type="PANTHER" id="PTHR45706:SF1">
    <property type="entry name" value="PEZ, ISOFORM A"/>
    <property type="match status" value="1"/>
</dbReference>
<dbReference type="SMART" id="SM00404">
    <property type="entry name" value="PTPc_motif"/>
    <property type="match status" value="1"/>
</dbReference>
<dbReference type="EMBL" id="JBGFUD010010921">
    <property type="protein sequence ID" value="MFH4983052.1"/>
    <property type="molecule type" value="Genomic_DNA"/>
</dbReference>
<dbReference type="PROSITE" id="PS50055">
    <property type="entry name" value="TYR_PHOSPHATASE_PTP"/>
    <property type="match status" value="1"/>
</dbReference>
<feature type="domain" description="Tyrosine specific protein phosphatases" evidence="3">
    <location>
        <begin position="60"/>
        <end position="120"/>
    </location>
</feature>
<dbReference type="InterPro" id="IPR000242">
    <property type="entry name" value="PTP_cat"/>
</dbReference>
<sequence length="136" mass="15159">MSRTNLLDITVRSRSNSMDDIPWKKRLQFVGHGRTRKSSPSNSDSSSGGPTSSSALEGFPGESSPAIVHCVSGAHESGVYLLVEVLIHCLEHNLDVDISKTLSMLRQQRMCLIKTIEQYRFVYSTIACYLQKSRLI</sequence>
<dbReference type="InterPro" id="IPR003595">
    <property type="entry name" value="Tyr_Pase_cat"/>
</dbReference>
<reference evidence="4 5" key="1">
    <citation type="submission" date="2024-08" db="EMBL/GenBank/DDBJ databases">
        <title>Gnathostoma spinigerum genome.</title>
        <authorList>
            <person name="Gonzalez-Bertolin B."/>
            <person name="Monzon S."/>
            <person name="Zaballos A."/>
            <person name="Jimenez P."/>
            <person name="Dekumyoy P."/>
            <person name="Varona S."/>
            <person name="Cuesta I."/>
            <person name="Sumanam S."/>
            <person name="Adisakwattana P."/>
            <person name="Gasser R.B."/>
            <person name="Hernandez-Gonzalez A."/>
            <person name="Young N.D."/>
            <person name="Perteguer M.J."/>
        </authorList>
    </citation>
    <scope>NUCLEOTIDE SEQUENCE [LARGE SCALE GENOMIC DNA]</scope>
    <source>
        <strain evidence="4">AL3</strain>
        <tissue evidence="4">Liver</tissue>
    </source>
</reference>
<dbReference type="InterPro" id="IPR029021">
    <property type="entry name" value="Prot-tyrosine_phosphatase-like"/>
</dbReference>
<proteinExistence type="predicted"/>
<dbReference type="Gene3D" id="3.90.190.10">
    <property type="entry name" value="Protein tyrosine phosphatase superfamily"/>
    <property type="match status" value="1"/>
</dbReference>
<dbReference type="SUPFAM" id="SSF52799">
    <property type="entry name" value="(Phosphotyrosine protein) phosphatases II"/>
    <property type="match status" value="1"/>
</dbReference>
<evidence type="ECO:0000313" key="5">
    <source>
        <dbReference type="Proteomes" id="UP001608902"/>
    </source>
</evidence>
<name>A0ABD6EVC2_9BILA</name>
<dbReference type="PANTHER" id="PTHR45706">
    <property type="entry name" value="TYROSINE-PROTEIN PHOSPHATASE"/>
    <property type="match status" value="1"/>
</dbReference>
<protein>
    <submittedName>
        <fullName evidence="4">Uncharacterized protein</fullName>
    </submittedName>
</protein>
<dbReference type="PROSITE" id="PS50056">
    <property type="entry name" value="TYR_PHOSPHATASE_2"/>
    <property type="match status" value="1"/>
</dbReference>
<accession>A0ABD6EVC2</accession>
<feature type="domain" description="Tyrosine-protein phosphatase" evidence="2">
    <location>
        <begin position="20"/>
        <end position="129"/>
    </location>
</feature>
<evidence type="ECO:0000259" key="3">
    <source>
        <dbReference type="PROSITE" id="PS50056"/>
    </source>
</evidence>
<dbReference type="PRINTS" id="PR00700">
    <property type="entry name" value="PRTYPHPHTASE"/>
</dbReference>
<comment type="caution">
    <text evidence="4">The sequence shown here is derived from an EMBL/GenBank/DDBJ whole genome shotgun (WGS) entry which is preliminary data.</text>
</comment>
<evidence type="ECO:0000313" key="4">
    <source>
        <dbReference type="EMBL" id="MFH4983052.1"/>
    </source>
</evidence>
<dbReference type="Proteomes" id="UP001608902">
    <property type="component" value="Unassembled WGS sequence"/>
</dbReference>
<feature type="region of interest" description="Disordered" evidence="1">
    <location>
        <begin position="29"/>
        <end position="60"/>
    </location>
</feature>
<keyword evidence="5" id="KW-1185">Reference proteome</keyword>
<feature type="compositionally biased region" description="Low complexity" evidence="1">
    <location>
        <begin position="38"/>
        <end position="54"/>
    </location>
</feature>
<organism evidence="4 5">
    <name type="scientific">Gnathostoma spinigerum</name>
    <dbReference type="NCBI Taxonomy" id="75299"/>
    <lineage>
        <taxon>Eukaryota</taxon>
        <taxon>Metazoa</taxon>
        <taxon>Ecdysozoa</taxon>
        <taxon>Nematoda</taxon>
        <taxon>Chromadorea</taxon>
        <taxon>Rhabditida</taxon>
        <taxon>Spirurina</taxon>
        <taxon>Gnathostomatomorpha</taxon>
        <taxon>Gnathostomatoidea</taxon>
        <taxon>Gnathostomatidae</taxon>
        <taxon>Gnathostoma</taxon>
    </lineage>
</organism>
<dbReference type="InterPro" id="IPR000387">
    <property type="entry name" value="Tyr_Pase_dom"/>
</dbReference>
<dbReference type="Pfam" id="PF00102">
    <property type="entry name" value="Y_phosphatase"/>
    <property type="match status" value="1"/>
</dbReference>
<evidence type="ECO:0000259" key="2">
    <source>
        <dbReference type="PROSITE" id="PS50055"/>
    </source>
</evidence>